<dbReference type="Proteomes" id="UP000077202">
    <property type="component" value="Unassembled WGS sequence"/>
</dbReference>
<proteinExistence type="predicted"/>
<evidence type="ECO:0000313" key="2">
    <source>
        <dbReference type="EMBL" id="OAE22921.1"/>
    </source>
</evidence>
<accession>A0A176VRI7</accession>
<evidence type="ECO:0000256" key="1">
    <source>
        <dbReference type="SAM" id="MobiDB-lite"/>
    </source>
</evidence>
<keyword evidence="3" id="KW-1185">Reference proteome</keyword>
<feature type="region of interest" description="Disordered" evidence="1">
    <location>
        <begin position="117"/>
        <end position="145"/>
    </location>
</feature>
<reference evidence="2" key="1">
    <citation type="submission" date="2016-03" db="EMBL/GenBank/DDBJ databases">
        <title>Mechanisms controlling the formation of the plant cell surface in tip-growing cells are functionally conserved among land plants.</title>
        <authorList>
            <person name="Honkanen S."/>
            <person name="Jones V.A."/>
            <person name="Morieri G."/>
            <person name="Champion C."/>
            <person name="Hetherington A.J."/>
            <person name="Kelly S."/>
            <person name="Saint-Marcoux D."/>
            <person name="Proust H."/>
            <person name="Prescott H."/>
            <person name="Dolan L."/>
        </authorList>
    </citation>
    <scope>NUCLEOTIDE SEQUENCE [LARGE SCALE GENOMIC DNA]</scope>
    <source>
        <tissue evidence="2">Whole gametophyte</tissue>
    </source>
</reference>
<evidence type="ECO:0000313" key="3">
    <source>
        <dbReference type="Proteomes" id="UP000077202"/>
    </source>
</evidence>
<dbReference type="EMBL" id="LVLJ01003005">
    <property type="protein sequence ID" value="OAE22921.1"/>
    <property type="molecule type" value="Genomic_DNA"/>
</dbReference>
<feature type="compositionally biased region" description="Basic and acidic residues" evidence="1">
    <location>
        <begin position="133"/>
        <end position="145"/>
    </location>
</feature>
<protein>
    <submittedName>
        <fullName evidence="2">Uncharacterized protein</fullName>
    </submittedName>
</protein>
<dbReference type="AlphaFoldDB" id="A0A176VRI7"/>
<gene>
    <name evidence="2" type="ORF">AXG93_4718s1000</name>
</gene>
<comment type="caution">
    <text evidence="2">The sequence shown here is derived from an EMBL/GenBank/DDBJ whole genome shotgun (WGS) entry which is preliminary data.</text>
</comment>
<name>A0A176VRI7_MARPO</name>
<organism evidence="2 3">
    <name type="scientific">Marchantia polymorpha subsp. ruderalis</name>
    <dbReference type="NCBI Taxonomy" id="1480154"/>
    <lineage>
        <taxon>Eukaryota</taxon>
        <taxon>Viridiplantae</taxon>
        <taxon>Streptophyta</taxon>
        <taxon>Embryophyta</taxon>
        <taxon>Marchantiophyta</taxon>
        <taxon>Marchantiopsida</taxon>
        <taxon>Marchantiidae</taxon>
        <taxon>Marchantiales</taxon>
        <taxon>Marchantiaceae</taxon>
        <taxon>Marchantia</taxon>
    </lineage>
</organism>
<sequence>MPEKGSSSIVSKVDALAKNFADLKVHVVGGRDKRKSPTGMRSNLWCTNCGRMKYVPMRSNCRKPGHIAAECDQPMALQPQEDYQLDSSTVQILWRTYDPNIEDEVSGLLREELSKVATPKEQKGVSAIPKPTPKGERSSKIPDGLRDPQLDIAADLYERRPNITFRQLLEDNKIYQKMLAIALKRPKRLRAPKLLQVYQVLHEDLGAPKINIEICGCTICKKLQFRDLNNKKGSKITVPWEKIPHEGETPSTSFEYTLEENTLTSKRDSDVHYMECYEIEEEPGSHNEAE</sequence>